<evidence type="ECO:0000313" key="3">
    <source>
        <dbReference type="Proteomes" id="UP001359559"/>
    </source>
</evidence>
<sequence>MPPFEKIRVLFLTHISLSSAMIKTARGGRVIEMRSVLPLHENYRKSSYAEGFVGKDVLAKASYTQDKATLDQNDPDTNTYEGSCFGDKLDRPLFGYYQHD</sequence>
<dbReference type="EMBL" id="JAYKXN010000007">
    <property type="protein sequence ID" value="KAK7271271.1"/>
    <property type="molecule type" value="Genomic_DNA"/>
</dbReference>
<proteinExistence type="predicted"/>
<comment type="caution">
    <text evidence="2">The sequence shown here is derived from an EMBL/GenBank/DDBJ whole genome shotgun (WGS) entry which is preliminary data.</text>
</comment>
<accession>A0AAN9IG42</accession>
<keyword evidence="3" id="KW-1185">Reference proteome</keyword>
<evidence type="ECO:0000256" key="1">
    <source>
        <dbReference type="SAM" id="SignalP"/>
    </source>
</evidence>
<organism evidence="2 3">
    <name type="scientific">Clitoria ternatea</name>
    <name type="common">Butterfly pea</name>
    <dbReference type="NCBI Taxonomy" id="43366"/>
    <lineage>
        <taxon>Eukaryota</taxon>
        <taxon>Viridiplantae</taxon>
        <taxon>Streptophyta</taxon>
        <taxon>Embryophyta</taxon>
        <taxon>Tracheophyta</taxon>
        <taxon>Spermatophyta</taxon>
        <taxon>Magnoliopsida</taxon>
        <taxon>eudicotyledons</taxon>
        <taxon>Gunneridae</taxon>
        <taxon>Pentapetalae</taxon>
        <taxon>rosids</taxon>
        <taxon>fabids</taxon>
        <taxon>Fabales</taxon>
        <taxon>Fabaceae</taxon>
        <taxon>Papilionoideae</taxon>
        <taxon>50 kb inversion clade</taxon>
        <taxon>NPAAA clade</taxon>
        <taxon>indigoferoid/millettioid clade</taxon>
        <taxon>Phaseoleae</taxon>
        <taxon>Clitoria</taxon>
    </lineage>
</organism>
<feature type="signal peptide" evidence="1">
    <location>
        <begin position="1"/>
        <end position="27"/>
    </location>
</feature>
<name>A0AAN9IG42_CLITE</name>
<gene>
    <name evidence="2" type="ORF">RJT34_27022</name>
</gene>
<feature type="chain" id="PRO_5042885176" description="Cyclotide" evidence="1">
    <location>
        <begin position="28"/>
        <end position="100"/>
    </location>
</feature>
<keyword evidence="1" id="KW-0732">Signal</keyword>
<dbReference type="AlphaFoldDB" id="A0AAN9IG42"/>
<dbReference type="Proteomes" id="UP001359559">
    <property type="component" value="Unassembled WGS sequence"/>
</dbReference>
<evidence type="ECO:0008006" key="4">
    <source>
        <dbReference type="Google" id="ProtNLM"/>
    </source>
</evidence>
<evidence type="ECO:0000313" key="2">
    <source>
        <dbReference type="EMBL" id="KAK7271271.1"/>
    </source>
</evidence>
<reference evidence="2 3" key="1">
    <citation type="submission" date="2024-01" db="EMBL/GenBank/DDBJ databases">
        <title>The genomes of 5 underutilized Papilionoideae crops provide insights into root nodulation and disease resistance.</title>
        <authorList>
            <person name="Yuan L."/>
        </authorList>
    </citation>
    <scope>NUCLEOTIDE SEQUENCE [LARGE SCALE GENOMIC DNA]</scope>
    <source>
        <strain evidence="2">LY-2023</strain>
        <tissue evidence="2">Leaf</tissue>
    </source>
</reference>
<protein>
    <recommendedName>
        <fullName evidence="4">Cyclotide</fullName>
    </recommendedName>
</protein>